<evidence type="ECO:0000313" key="3">
    <source>
        <dbReference type="EMBL" id="AXG11623.1"/>
    </source>
</evidence>
<reference evidence="3 4" key="1">
    <citation type="submission" date="2018-07" db="EMBL/GenBank/DDBJ databases">
        <title>Genome sequences of Haloplanus sp. CBA1112.</title>
        <authorList>
            <person name="Kim Y.B."/>
            <person name="Roh S.W."/>
        </authorList>
    </citation>
    <scope>NUCLEOTIDE SEQUENCE [LARGE SCALE GENOMIC DNA]</scope>
    <source>
        <strain evidence="3 4">CBA1112</strain>
    </source>
</reference>
<evidence type="ECO:0000259" key="2">
    <source>
        <dbReference type="PROSITE" id="PS51898"/>
    </source>
</evidence>
<dbReference type="EMBL" id="CP031148">
    <property type="protein sequence ID" value="AXG11623.1"/>
    <property type="molecule type" value="Genomic_DNA"/>
</dbReference>
<dbReference type="Gene3D" id="1.10.443.10">
    <property type="entry name" value="Intergrase catalytic core"/>
    <property type="match status" value="1"/>
</dbReference>
<proteinExistence type="predicted"/>
<dbReference type="InterPro" id="IPR013762">
    <property type="entry name" value="Integrase-like_cat_sf"/>
</dbReference>
<protein>
    <submittedName>
        <fullName evidence="3">Site-specific integrase</fullName>
    </submittedName>
</protein>
<dbReference type="KEGG" id="haq:DU484_18155"/>
<dbReference type="CDD" id="cd00397">
    <property type="entry name" value="DNA_BRE_C"/>
    <property type="match status" value="1"/>
</dbReference>
<dbReference type="InterPro" id="IPR050090">
    <property type="entry name" value="Tyrosine_recombinase_XerCD"/>
</dbReference>
<evidence type="ECO:0000313" key="4">
    <source>
        <dbReference type="Proteomes" id="UP000252985"/>
    </source>
</evidence>
<dbReference type="Proteomes" id="UP000252985">
    <property type="component" value="Chromosome"/>
</dbReference>
<dbReference type="GO" id="GO:0006310">
    <property type="term" value="P:DNA recombination"/>
    <property type="evidence" value="ECO:0007669"/>
    <property type="project" value="UniProtKB-KW"/>
</dbReference>
<dbReference type="GO" id="GO:0003677">
    <property type="term" value="F:DNA binding"/>
    <property type="evidence" value="ECO:0007669"/>
    <property type="project" value="InterPro"/>
</dbReference>
<dbReference type="Pfam" id="PF00589">
    <property type="entry name" value="Phage_integrase"/>
    <property type="match status" value="1"/>
</dbReference>
<dbReference type="PANTHER" id="PTHR30349">
    <property type="entry name" value="PHAGE INTEGRASE-RELATED"/>
    <property type="match status" value="1"/>
</dbReference>
<feature type="domain" description="Tyr recombinase" evidence="2">
    <location>
        <begin position="11"/>
        <end position="192"/>
    </location>
</feature>
<organism evidence="3 4">
    <name type="scientific">Haloplanus rubicundus</name>
    <dbReference type="NCBI Taxonomy" id="1547898"/>
    <lineage>
        <taxon>Archaea</taxon>
        <taxon>Methanobacteriati</taxon>
        <taxon>Methanobacteriota</taxon>
        <taxon>Stenosarchaea group</taxon>
        <taxon>Halobacteria</taxon>
        <taxon>Halobacteriales</taxon>
        <taxon>Haloferacaceae</taxon>
        <taxon>Haloplanus</taxon>
    </lineage>
</organism>
<name>A0A345EHF1_9EURY</name>
<dbReference type="GO" id="GO:0015074">
    <property type="term" value="P:DNA integration"/>
    <property type="evidence" value="ECO:0007669"/>
    <property type="project" value="InterPro"/>
</dbReference>
<gene>
    <name evidence="3" type="ORF">DU484_18155</name>
</gene>
<dbReference type="InterPro" id="IPR011010">
    <property type="entry name" value="DNA_brk_join_enz"/>
</dbReference>
<sequence length="194" mass="21808">MKMEDHDDHDGRKVWLRPEEVDALLDEADGTTQTVALGLLARCGLRVAEAADVTPADVVDTPVGPFVRVQDGKGSKYRETPVPTDLAASMRALADVRDEAADTPLVDRSTRTIRRWVTTAGERLYADTGDDGWTYLGPHDLRRTWGTLLVEREVEPGLVMEWGGWEDWETFREHYLGAYSLDAQQRGREKVGWL</sequence>
<accession>A0A345EHF1</accession>
<dbReference type="SUPFAM" id="SSF56349">
    <property type="entry name" value="DNA breaking-rejoining enzymes"/>
    <property type="match status" value="1"/>
</dbReference>
<keyword evidence="1" id="KW-0233">DNA recombination</keyword>
<dbReference type="PROSITE" id="PS51898">
    <property type="entry name" value="TYR_RECOMBINASE"/>
    <property type="match status" value="1"/>
</dbReference>
<dbReference type="InterPro" id="IPR002104">
    <property type="entry name" value="Integrase_catalytic"/>
</dbReference>
<evidence type="ECO:0000256" key="1">
    <source>
        <dbReference type="ARBA" id="ARBA00023172"/>
    </source>
</evidence>
<dbReference type="AlphaFoldDB" id="A0A345EHF1"/>
<dbReference type="PANTHER" id="PTHR30349:SF64">
    <property type="entry name" value="PROPHAGE INTEGRASE INTD-RELATED"/>
    <property type="match status" value="1"/>
</dbReference>